<dbReference type="GO" id="GO:0015833">
    <property type="term" value="P:peptide transport"/>
    <property type="evidence" value="ECO:0007669"/>
    <property type="project" value="InterPro"/>
</dbReference>
<dbReference type="PROSITE" id="PS50893">
    <property type="entry name" value="ABC_TRANSPORTER_2"/>
    <property type="match status" value="1"/>
</dbReference>
<dbReference type="GO" id="GO:0005886">
    <property type="term" value="C:plasma membrane"/>
    <property type="evidence" value="ECO:0007669"/>
    <property type="project" value="UniProtKB-SubCell"/>
</dbReference>
<dbReference type="GO" id="GO:0005524">
    <property type="term" value="F:ATP binding"/>
    <property type="evidence" value="ECO:0007669"/>
    <property type="project" value="UniProtKB-KW"/>
</dbReference>
<protein>
    <submittedName>
        <fullName evidence="10">Oligopeptide/dipeptide ABC transporter, ATPase subunit</fullName>
    </submittedName>
</protein>
<organism evidence="10 11">
    <name type="scientific">Ferrimonas balearica (strain DSM 9799 / CCM 4581 / KCTC 23876 / PAT)</name>
    <dbReference type="NCBI Taxonomy" id="550540"/>
    <lineage>
        <taxon>Bacteria</taxon>
        <taxon>Pseudomonadati</taxon>
        <taxon>Pseudomonadota</taxon>
        <taxon>Gammaproteobacteria</taxon>
        <taxon>Alteromonadales</taxon>
        <taxon>Ferrimonadaceae</taxon>
        <taxon>Ferrimonas</taxon>
    </lineage>
</organism>
<accession>E1SQ21</accession>
<dbReference type="AlphaFoldDB" id="E1SQ21"/>
<dbReference type="GeneID" id="67182819"/>
<evidence type="ECO:0000256" key="1">
    <source>
        <dbReference type="ARBA" id="ARBA00004417"/>
    </source>
</evidence>
<keyword evidence="6" id="KW-0547">Nucleotide-binding</keyword>
<dbReference type="PANTHER" id="PTHR43297">
    <property type="entry name" value="OLIGOPEPTIDE TRANSPORT ATP-BINDING PROTEIN APPD"/>
    <property type="match status" value="1"/>
</dbReference>
<dbReference type="Gene3D" id="3.40.50.300">
    <property type="entry name" value="P-loop containing nucleotide triphosphate hydrolases"/>
    <property type="match status" value="1"/>
</dbReference>
<dbReference type="KEGG" id="fbl:Fbal_2591"/>
<sequence length="334" mass="37242">MPILDIRNLTIELDTPHGRMVALDRFSLKLGEGEIHGLVGESGSGKSLLAKAILGIADRRTHVRADRLSWNGLNLLEMTAAERRALMGREIAMIFQEPTSCLDPAARIGTQLLEAMPEPEGERWWWRKRAAKRAHAIRLLHKVGVKQHSKILKAFPWELTDGQAHKVMLAMALAHQPRLLIADEPTTGLETATQAQIYRLLAKLNQLRGVAILLISHDLDSVARLANKISVLYCGQLMESGRAKQLLKKPMHPYTQALIQSALTTRSKLEAKSPLSTLPGGIPPMHHLPVGCRLGPRCPYARRECVQPPRIRTQVGQAFRCHYPLNPIIKEPQP</sequence>
<dbReference type="InterPro" id="IPR003593">
    <property type="entry name" value="AAA+_ATPase"/>
</dbReference>
<dbReference type="SMART" id="SM00382">
    <property type="entry name" value="AAA"/>
    <property type="match status" value="1"/>
</dbReference>
<dbReference type="RefSeq" id="WP_013346099.1">
    <property type="nucleotide sequence ID" value="NC_014541.1"/>
</dbReference>
<dbReference type="STRING" id="550540.Fbal_2591"/>
<dbReference type="NCBIfam" id="TIGR01727">
    <property type="entry name" value="oligo_HPY"/>
    <property type="match status" value="1"/>
</dbReference>
<evidence type="ECO:0000256" key="7">
    <source>
        <dbReference type="ARBA" id="ARBA00022840"/>
    </source>
</evidence>
<keyword evidence="3" id="KW-0813">Transport</keyword>
<evidence type="ECO:0000256" key="4">
    <source>
        <dbReference type="ARBA" id="ARBA00022475"/>
    </source>
</evidence>
<dbReference type="InterPro" id="IPR027417">
    <property type="entry name" value="P-loop_NTPase"/>
</dbReference>
<evidence type="ECO:0000256" key="8">
    <source>
        <dbReference type="ARBA" id="ARBA00023136"/>
    </source>
</evidence>
<comment type="similarity">
    <text evidence="2">Belongs to the ABC transporter superfamily.</text>
</comment>
<evidence type="ECO:0000256" key="3">
    <source>
        <dbReference type="ARBA" id="ARBA00022448"/>
    </source>
</evidence>
<dbReference type="Pfam" id="PF08352">
    <property type="entry name" value="oligo_HPY"/>
    <property type="match status" value="1"/>
</dbReference>
<dbReference type="InterPro" id="IPR050388">
    <property type="entry name" value="ABC_Ni/Peptide_Import"/>
</dbReference>
<dbReference type="HOGENOM" id="CLU_000604_1_23_6"/>
<dbReference type="InterPro" id="IPR003439">
    <property type="entry name" value="ABC_transporter-like_ATP-bd"/>
</dbReference>
<evidence type="ECO:0000313" key="10">
    <source>
        <dbReference type="EMBL" id="ADN76793.1"/>
    </source>
</evidence>
<keyword evidence="5" id="KW-0997">Cell inner membrane</keyword>
<name>E1SQ21_FERBD</name>
<dbReference type="EMBL" id="CP002209">
    <property type="protein sequence ID" value="ADN76793.1"/>
    <property type="molecule type" value="Genomic_DNA"/>
</dbReference>
<dbReference type="GO" id="GO:0016887">
    <property type="term" value="F:ATP hydrolysis activity"/>
    <property type="evidence" value="ECO:0007669"/>
    <property type="project" value="InterPro"/>
</dbReference>
<gene>
    <name evidence="10" type="ordered locus">Fbal_2591</name>
</gene>
<dbReference type="CDD" id="cd03257">
    <property type="entry name" value="ABC_NikE_OppD_transporters"/>
    <property type="match status" value="1"/>
</dbReference>
<proteinExistence type="inferred from homology"/>
<dbReference type="SUPFAM" id="SSF52540">
    <property type="entry name" value="P-loop containing nucleoside triphosphate hydrolases"/>
    <property type="match status" value="1"/>
</dbReference>
<dbReference type="Proteomes" id="UP000006683">
    <property type="component" value="Chromosome"/>
</dbReference>
<comment type="subcellular location">
    <subcellularLocation>
        <location evidence="1">Cell inner membrane</location>
        <topology evidence="1">Peripheral membrane protein</topology>
    </subcellularLocation>
</comment>
<dbReference type="Pfam" id="PF00005">
    <property type="entry name" value="ABC_tran"/>
    <property type="match status" value="1"/>
</dbReference>
<evidence type="ECO:0000313" key="11">
    <source>
        <dbReference type="Proteomes" id="UP000006683"/>
    </source>
</evidence>
<evidence type="ECO:0000256" key="6">
    <source>
        <dbReference type="ARBA" id="ARBA00022741"/>
    </source>
</evidence>
<keyword evidence="11" id="KW-1185">Reference proteome</keyword>
<keyword evidence="4" id="KW-1003">Cell membrane</keyword>
<dbReference type="eggNOG" id="COG4172">
    <property type="taxonomic scope" value="Bacteria"/>
</dbReference>
<reference evidence="10 11" key="1">
    <citation type="journal article" date="2010" name="Stand. Genomic Sci.">
        <title>Complete genome sequence of Ferrimonas balearica type strain (PAT).</title>
        <authorList>
            <person name="Nolan M."/>
            <person name="Sikorski J."/>
            <person name="Davenport K."/>
            <person name="Lucas S."/>
            <person name="Glavina Del Rio T."/>
            <person name="Tice H."/>
            <person name="Cheng J."/>
            <person name="Goodwin L."/>
            <person name="Pitluck S."/>
            <person name="Liolios K."/>
            <person name="Ivanova N."/>
            <person name="Mavromatis K."/>
            <person name="Ovchinnikova G."/>
            <person name="Pati A."/>
            <person name="Chen A."/>
            <person name="Palaniappan K."/>
            <person name="Land M."/>
            <person name="Hauser L."/>
            <person name="Chang Y."/>
            <person name="Jeffries C."/>
            <person name="Tapia R."/>
            <person name="Brettin T."/>
            <person name="Detter J."/>
            <person name="Han C."/>
            <person name="Yasawong M."/>
            <person name="Rohde M."/>
            <person name="Tindall B."/>
            <person name="Goker M."/>
            <person name="Woyke T."/>
            <person name="Bristow J."/>
            <person name="Eisen J."/>
            <person name="Markowitz V."/>
            <person name="Hugenholtz P."/>
            <person name="Kyrpides N."/>
            <person name="Klenk H."/>
            <person name="Lapidus A."/>
        </authorList>
    </citation>
    <scope>NUCLEOTIDE SEQUENCE [LARGE SCALE GENOMIC DNA]</scope>
    <source>
        <strain evidence="11">DSM 9799 / CCM 4581 / KCTC 23876 / PAT</strain>
    </source>
</reference>
<feature type="domain" description="ABC transporter" evidence="9">
    <location>
        <begin position="4"/>
        <end position="259"/>
    </location>
</feature>
<dbReference type="PANTHER" id="PTHR43297:SF4">
    <property type="entry name" value="PUTRESCINE EXPORT SYSTEM ATP-BINDING PROTEIN SAPD"/>
    <property type="match status" value="1"/>
</dbReference>
<keyword evidence="7" id="KW-0067">ATP-binding</keyword>
<keyword evidence="8" id="KW-0472">Membrane</keyword>
<dbReference type="OrthoDB" id="9784450at2"/>
<dbReference type="InterPro" id="IPR013563">
    <property type="entry name" value="Oligopep_ABC_C"/>
</dbReference>
<evidence type="ECO:0000259" key="9">
    <source>
        <dbReference type="PROSITE" id="PS50893"/>
    </source>
</evidence>
<evidence type="ECO:0000256" key="2">
    <source>
        <dbReference type="ARBA" id="ARBA00005417"/>
    </source>
</evidence>
<evidence type="ECO:0000256" key="5">
    <source>
        <dbReference type="ARBA" id="ARBA00022519"/>
    </source>
</evidence>